<comment type="subcellular location">
    <subcellularLocation>
        <location evidence="1">Nucleus</location>
    </subcellularLocation>
</comment>
<dbReference type="FunFam" id="3.30.160.60:FF:000618">
    <property type="entry name" value="zinc finger protein 341 isoform X1"/>
    <property type="match status" value="1"/>
</dbReference>
<evidence type="ECO:0000256" key="7">
    <source>
        <dbReference type="ARBA" id="ARBA00023015"/>
    </source>
</evidence>
<dbReference type="Gene3D" id="3.30.160.60">
    <property type="entry name" value="Classic Zinc Finger"/>
    <property type="match status" value="8"/>
</dbReference>
<dbReference type="GO" id="GO:0008270">
    <property type="term" value="F:zinc ion binding"/>
    <property type="evidence" value="ECO:0007669"/>
    <property type="project" value="UniProtKB-KW"/>
</dbReference>
<dbReference type="Proteomes" id="UP000001554">
    <property type="component" value="Chromosome 6"/>
</dbReference>
<protein>
    <submittedName>
        <fullName evidence="15">Zinc finger protein 341-like</fullName>
    </submittedName>
</protein>
<dbReference type="OMA" id="DGPCAML"/>
<comment type="similarity">
    <text evidence="2">Belongs to the krueppel C2H2-type zinc-finger protein family.</text>
</comment>
<dbReference type="FunFam" id="3.30.160.60:FF:001229">
    <property type="entry name" value="Zinc finger protein 341"/>
    <property type="match status" value="1"/>
</dbReference>
<evidence type="ECO:0000256" key="1">
    <source>
        <dbReference type="ARBA" id="ARBA00004123"/>
    </source>
</evidence>
<feature type="domain" description="C2H2-type" evidence="13">
    <location>
        <begin position="46"/>
        <end position="73"/>
    </location>
</feature>
<feature type="domain" description="C2H2-type" evidence="13">
    <location>
        <begin position="521"/>
        <end position="550"/>
    </location>
</feature>
<evidence type="ECO:0000256" key="10">
    <source>
        <dbReference type="ARBA" id="ARBA00023242"/>
    </source>
</evidence>
<evidence type="ECO:0000256" key="11">
    <source>
        <dbReference type="PROSITE-ProRule" id="PRU00042"/>
    </source>
</evidence>
<dbReference type="Pfam" id="PF00096">
    <property type="entry name" value="zf-C2H2"/>
    <property type="match status" value="7"/>
</dbReference>
<dbReference type="PANTHER" id="PTHR24384:SF189">
    <property type="entry name" value="C2H2-TYPE DOMAIN-CONTAINING PROTEIN-RELATED"/>
    <property type="match status" value="1"/>
</dbReference>
<keyword evidence="4" id="KW-0677">Repeat</keyword>
<dbReference type="Pfam" id="PF13912">
    <property type="entry name" value="zf-C2H2_6"/>
    <property type="match status" value="1"/>
</dbReference>
<evidence type="ECO:0000256" key="8">
    <source>
        <dbReference type="ARBA" id="ARBA00023125"/>
    </source>
</evidence>
<evidence type="ECO:0000256" key="9">
    <source>
        <dbReference type="ARBA" id="ARBA00023163"/>
    </source>
</evidence>
<dbReference type="InterPro" id="IPR036236">
    <property type="entry name" value="Znf_C2H2_sf"/>
</dbReference>
<sequence>MAQSLFDALTVTMDNQTALAVQSLLDSQQGQVAEPTAGPGDDEDVFQCGKCKKQFTSLPTFMSHKREHCQPMPQQQPVRQVVPPPGSNPNQSAFTTSLPHHGLNRQPVSMVSNMTPVPAVAAAYSAVPPSPLAHMSQNMVLNADEILMTTLSSMDQTMTIQTSPNQSMHSGNVQVSGPFMQAQVSQPRPMPSTSLQGMNSVNTAVLTSTIPGQTFQVQPVTVRVAEPQQQQQQQHVMMPQQPVPMRASPAKNPPVPNNINIITDVQIQNVSQSTPKRRSKSGGGGQGGAKKQGKLKCTYCDKMFSKNFDLQQHIRSHTGEKPFQCIVCGRAFAQKSNVKKHMQTHKVWPSGTACTLPKNPIIVEKALEDQNGDSVVAPAENVGSNLPEQEDKGNGDMGDDDSKESDSAKDETAESDEIKVIINNSYQCHYCQATFKTYFQLKSHMTQHKNQQVYKCITKSCGSMFHDLEAFLEHTKSHEEEMTYRCHMCNKQFPSLYELGVHQYSHSLYPNQGPRPGPRYFRCPKCMNKYASPEALDHHLATSSHNYSCPHCDKVFPCERYLRRHLPTHGTMGDHVCNVCDKRFKTEHYLKMHALIHTGEKPYSCTQCNATFNRKDKLKRHMLIHDPVKKYKCPFKTHTGCTKEFNRPDKLKAHIISHSGIKPFKCKDCGKSFSRKPHLQEHERMHSDNYPIRCNTCRKGFAREKYLRDHRCRPEGSEDDVVVSKSKHGRTRKLTAAMKEAVGNRRKRGVGRPRKNQGKAADTTNTDLDIIKAHLQSEGGGDACQSTPQNEQECVNGNNSLQQLQTNQQTANSQPGGDAHLQDSVVPTGIGISTPSGMVQTFVASDNSVVQINMGGAEVLQPTQAFIVTHLNLAPGEDGVLEATNEC</sequence>
<feature type="domain" description="C2H2-type" evidence="13">
    <location>
        <begin position="295"/>
        <end position="322"/>
    </location>
</feature>
<name>A0A9J7MSF3_BRAFL</name>
<dbReference type="FunFam" id="3.30.160.60:FF:001225">
    <property type="entry name" value="zinc finger protein 341 isoform X2"/>
    <property type="match status" value="1"/>
</dbReference>
<reference evidence="15" key="2">
    <citation type="submission" date="2025-08" db="UniProtKB">
        <authorList>
            <consortium name="RefSeq"/>
        </authorList>
    </citation>
    <scope>IDENTIFICATION</scope>
    <source>
        <strain evidence="15">S238N-H82</strain>
        <tissue evidence="15">Testes</tissue>
    </source>
</reference>
<proteinExistence type="inferred from homology"/>
<dbReference type="RefSeq" id="XP_035679277.1">
    <property type="nucleotide sequence ID" value="XM_035823384.1"/>
</dbReference>
<dbReference type="PROSITE" id="PS50157">
    <property type="entry name" value="ZINC_FINGER_C2H2_2"/>
    <property type="match status" value="12"/>
</dbReference>
<keyword evidence="14" id="KW-1185">Reference proteome</keyword>
<dbReference type="InterPro" id="IPR013087">
    <property type="entry name" value="Znf_C2H2_type"/>
</dbReference>
<dbReference type="FunFam" id="3.30.160.60:FF:000679">
    <property type="entry name" value="Zinc finger protein 341"/>
    <property type="match status" value="1"/>
</dbReference>
<keyword evidence="7" id="KW-0805">Transcription regulation</keyword>
<evidence type="ECO:0000256" key="3">
    <source>
        <dbReference type="ARBA" id="ARBA00022723"/>
    </source>
</evidence>
<evidence type="ECO:0000256" key="6">
    <source>
        <dbReference type="ARBA" id="ARBA00022833"/>
    </source>
</evidence>
<feature type="domain" description="C2H2-type" evidence="13">
    <location>
        <begin position="323"/>
        <end position="345"/>
    </location>
</feature>
<keyword evidence="3" id="KW-0479">Metal-binding</keyword>
<feature type="compositionally biased region" description="Gly residues" evidence="12">
    <location>
        <begin position="281"/>
        <end position="290"/>
    </location>
</feature>
<evidence type="ECO:0000256" key="12">
    <source>
        <dbReference type="SAM" id="MobiDB-lite"/>
    </source>
</evidence>
<dbReference type="GO" id="GO:0005694">
    <property type="term" value="C:chromosome"/>
    <property type="evidence" value="ECO:0000318"/>
    <property type="project" value="GO_Central"/>
</dbReference>
<dbReference type="PANTHER" id="PTHR24384">
    <property type="entry name" value="FINGER PUTATIVE TRANSCRIPTION FACTOR FAMILY-RELATED"/>
    <property type="match status" value="1"/>
</dbReference>
<feature type="compositionally biased region" description="Basic residues" evidence="12">
    <location>
        <begin position="744"/>
        <end position="757"/>
    </location>
</feature>
<feature type="compositionally biased region" description="Basic and acidic residues" evidence="12">
    <location>
        <begin position="404"/>
        <end position="416"/>
    </location>
</feature>
<dbReference type="GO" id="GO:0006357">
    <property type="term" value="P:regulation of transcription by RNA polymerase II"/>
    <property type="evidence" value="ECO:0000318"/>
    <property type="project" value="GO_Central"/>
</dbReference>
<evidence type="ECO:0000313" key="14">
    <source>
        <dbReference type="Proteomes" id="UP000001554"/>
    </source>
</evidence>
<feature type="domain" description="C2H2-type" evidence="13">
    <location>
        <begin position="426"/>
        <end position="453"/>
    </location>
</feature>
<gene>
    <name evidence="15" type="primary">LOC118417716</name>
</gene>
<feature type="region of interest" description="Disordered" evidence="12">
    <location>
        <begin position="267"/>
        <end position="292"/>
    </location>
</feature>
<dbReference type="PROSITE" id="PS00028">
    <property type="entry name" value="ZINC_FINGER_C2H2_1"/>
    <property type="match status" value="11"/>
</dbReference>
<dbReference type="SUPFAM" id="SSF57667">
    <property type="entry name" value="beta-beta-alpha zinc fingers"/>
    <property type="match status" value="5"/>
</dbReference>
<dbReference type="FunFam" id="3.30.160.60:FF:001132">
    <property type="entry name" value="Zinc finger protein 341"/>
    <property type="match status" value="1"/>
</dbReference>
<keyword evidence="5 11" id="KW-0863">Zinc-finger</keyword>
<dbReference type="OrthoDB" id="10064525at2759"/>
<feature type="region of interest" description="Disordered" evidence="12">
    <location>
        <begin position="76"/>
        <end position="96"/>
    </location>
</feature>
<dbReference type="AlphaFoldDB" id="A0A9J7MSF3"/>
<feature type="domain" description="C2H2-type" evidence="13">
    <location>
        <begin position="454"/>
        <end position="483"/>
    </location>
</feature>
<feature type="domain" description="C2H2-type" evidence="13">
    <location>
        <begin position="575"/>
        <end position="602"/>
    </location>
</feature>
<reference evidence="14" key="1">
    <citation type="journal article" date="2020" name="Nat. Ecol. Evol.">
        <title>Deeply conserved synteny resolves early events in vertebrate evolution.</title>
        <authorList>
            <person name="Simakov O."/>
            <person name="Marletaz F."/>
            <person name="Yue J.X."/>
            <person name="O'Connell B."/>
            <person name="Jenkins J."/>
            <person name="Brandt A."/>
            <person name="Calef R."/>
            <person name="Tung C.H."/>
            <person name="Huang T.K."/>
            <person name="Schmutz J."/>
            <person name="Satoh N."/>
            <person name="Yu J.K."/>
            <person name="Putnam N.H."/>
            <person name="Green R.E."/>
            <person name="Rokhsar D.S."/>
        </authorList>
    </citation>
    <scope>NUCLEOTIDE SEQUENCE [LARGE SCALE GENOMIC DNA]</scope>
    <source>
        <strain evidence="14">S238N-H82</strain>
    </source>
</reference>
<dbReference type="FunFam" id="3.30.160.60:FF:000006">
    <property type="entry name" value="Zinc finger protein 184 (Kruppel-like)"/>
    <property type="match status" value="1"/>
</dbReference>
<dbReference type="KEGG" id="bfo:118417716"/>
<feature type="domain" description="C2H2-type" evidence="13">
    <location>
        <begin position="484"/>
        <end position="507"/>
    </location>
</feature>
<evidence type="ECO:0000256" key="2">
    <source>
        <dbReference type="ARBA" id="ARBA00006991"/>
    </source>
</evidence>
<feature type="region of interest" description="Disordered" evidence="12">
    <location>
        <begin position="374"/>
        <end position="416"/>
    </location>
</feature>
<keyword evidence="10" id="KW-0539">Nucleus</keyword>
<feature type="domain" description="C2H2-type" evidence="13">
    <location>
        <begin position="664"/>
        <end position="691"/>
    </location>
</feature>
<dbReference type="GO" id="GO:0005634">
    <property type="term" value="C:nucleus"/>
    <property type="evidence" value="ECO:0007669"/>
    <property type="project" value="UniProtKB-SubCell"/>
</dbReference>
<dbReference type="GeneID" id="118417716"/>
<evidence type="ECO:0000256" key="4">
    <source>
        <dbReference type="ARBA" id="ARBA00022737"/>
    </source>
</evidence>
<keyword evidence="9" id="KW-0804">Transcription</keyword>
<dbReference type="GO" id="GO:0043035">
    <property type="term" value="F:chromatin insulator sequence binding"/>
    <property type="evidence" value="ECO:0000318"/>
    <property type="project" value="GO_Central"/>
</dbReference>
<keyword evidence="6" id="KW-0862">Zinc</keyword>
<organism evidence="14 15">
    <name type="scientific">Branchiostoma floridae</name>
    <name type="common">Florida lancelet</name>
    <name type="synonym">Amphioxus</name>
    <dbReference type="NCBI Taxonomy" id="7739"/>
    <lineage>
        <taxon>Eukaryota</taxon>
        <taxon>Metazoa</taxon>
        <taxon>Chordata</taxon>
        <taxon>Cephalochordata</taxon>
        <taxon>Leptocardii</taxon>
        <taxon>Amphioxiformes</taxon>
        <taxon>Branchiostomatidae</taxon>
        <taxon>Branchiostoma</taxon>
    </lineage>
</organism>
<feature type="domain" description="C2H2-type" evidence="13">
    <location>
        <begin position="547"/>
        <end position="569"/>
    </location>
</feature>
<keyword evidence="8" id="KW-0238">DNA-binding</keyword>
<evidence type="ECO:0000259" key="13">
    <source>
        <dbReference type="PROSITE" id="PS50157"/>
    </source>
</evidence>
<accession>A0A9J7MSF3</accession>
<dbReference type="InterPro" id="IPR050752">
    <property type="entry name" value="C2H2-ZF_domain"/>
</dbReference>
<evidence type="ECO:0000256" key="5">
    <source>
        <dbReference type="ARBA" id="ARBA00022771"/>
    </source>
</evidence>
<feature type="domain" description="C2H2-type" evidence="13">
    <location>
        <begin position="631"/>
        <end position="663"/>
    </location>
</feature>
<evidence type="ECO:0000313" key="15">
    <source>
        <dbReference type="RefSeq" id="XP_035679277.1"/>
    </source>
</evidence>
<feature type="region of interest" description="Disordered" evidence="12">
    <location>
        <begin position="741"/>
        <end position="768"/>
    </location>
</feature>
<dbReference type="SMART" id="SM00355">
    <property type="entry name" value="ZnF_C2H2"/>
    <property type="match status" value="13"/>
</dbReference>
<feature type="domain" description="C2H2-type" evidence="13">
    <location>
        <begin position="603"/>
        <end position="630"/>
    </location>
</feature>